<evidence type="ECO:0000313" key="1">
    <source>
        <dbReference type="EMBL" id="CAI2368561.1"/>
    </source>
</evidence>
<protein>
    <recommendedName>
        <fullName evidence="3">DUSP domain-containing protein</fullName>
    </recommendedName>
</protein>
<proteinExistence type="predicted"/>
<comment type="caution">
    <text evidence="1">The sequence shown here is derived from an EMBL/GenBank/DDBJ whole genome shotgun (WGS) entry which is preliminary data.</text>
</comment>
<name>A0AAD1XF11_EUPCR</name>
<sequence length="129" mass="15067">MEQHKDSVMDGSEIDTLEADKHFDEGLNLPIAKSQIEFSTNSLYGKEHRRRQPPNEMRVIKDILAVQSKTVSKIKNSYKMEDFDKNVYYLISSEWMKSWRNVKNSGSYHLPEASFSNKPLSKKDKINIR</sequence>
<dbReference type="SUPFAM" id="SSF143791">
    <property type="entry name" value="DUSP-like"/>
    <property type="match status" value="1"/>
</dbReference>
<dbReference type="Proteomes" id="UP001295684">
    <property type="component" value="Unassembled WGS sequence"/>
</dbReference>
<dbReference type="InterPro" id="IPR035927">
    <property type="entry name" value="DUSP-like_sf"/>
</dbReference>
<keyword evidence="2" id="KW-1185">Reference proteome</keyword>
<dbReference type="EMBL" id="CAMPGE010009695">
    <property type="protein sequence ID" value="CAI2368561.1"/>
    <property type="molecule type" value="Genomic_DNA"/>
</dbReference>
<dbReference type="AlphaFoldDB" id="A0AAD1XF11"/>
<accession>A0AAD1XF11</accession>
<organism evidence="1 2">
    <name type="scientific">Euplotes crassus</name>
    <dbReference type="NCBI Taxonomy" id="5936"/>
    <lineage>
        <taxon>Eukaryota</taxon>
        <taxon>Sar</taxon>
        <taxon>Alveolata</taxon>
        <taxon>Ciliophora</taxon>
        <taxon>Intramacronucleata</taxon>
        <taxon>Spirotrichea</taxon>
        <taxon>Hypotrichia</taxon>
        <taxon>Euplotida</taxon>
        <taxon>Euplotidae</taxon>
        <taxon>Moneuplotes</taxon>
    </lineage>
</organism>
<reference evidence="1" key="1">
    <citation type="submission" date="2023-07" db="EMBL/GenBank/DDBJ databases">
        <authorList>
            <consortium name="AG Swart"/>
            <person name="Singh M."/>
            <person name="Singh A."/>
            <person name="Seah K."/>
            <person name="Emmerich C."/>
        </authorList>
    </citation>
    <scope>NUCLEOTIDE SEQUENCE</scope>
    <source>
        <strain evidence="1">DP1</strain>
    </source>
</reference>
<gene>
    <name evidence="1" type="ORF">ECRASSUSDP1_LOCUS9855</name>
</gene>
<evidence type="ECO:0008006" key="3">
    <source>
        <dbReference type="Google" id="ProtNLM"/>
    </source>
</evidence>
<evidence type="ECO:0000313" key="2">
    <source>
        <dbReference type="Proteomes" id="UP001295684"/>
    </source>
</evidence>